<dbReference type="SMR" id="A0A445DJM6"/>
<proteinExistence type="predicted"/>
<dbReference type="AlphaFoldDB" id="A0A445DJM6"/>
<gene>
    <name evidence="7" type="ORF">Ahy_A04g021203</name>
</gene>
<evidence type="ECO:0000313" key="7">
    <source>
        <dbReference type="EMBL" id="RYR63401.1"/>
    </source>
</evidence>
<dbReference type="Proteomes" id="UP000289738">
    <property type="component" value="Chromosome A04"/>
</dbReference>
<dbReference type="PANTHER" id="PTHR31496:SF19">
    <property type="entry name" value="TWO-COMPONENT RESPONSE REGULATOR ARR13"/>
    <property type="match status" value="1"/>
</dbReference>
<dbReference type="NCBIfam" id="TIGR01557">
    <property type="entry name" value="myb_SHAQKYF"/>
    <property type="match status" value="1"/>
</dbReference>
<protein>
    <recommendedName>
        <fullName evidence="6">HTH myb-type domain-containing protein</fullName>
    </recommendedName>
</protein>
<keyword evidence="4" id="KW-0539">Nucleus</keyword>
<dbReference type="EMBL" id="SDMP01000004">
    <property type="protein sequence ID" value="RYR63401.1"/>
    <property type="molecule type" value="Genomic_DNA"/>
</dbReference>
<evidence type="ECO:0000256" key="1">
    <source>
        <dbReference type="ARBA" id="ARBA00004123"/>
    </source>
</evidence>
<dbReference type="GO" id="GO:0006355">
    <property type="term" value="P:regulation of DNA-templated transcription"/>
    <property type="evidence" value="ECO:0007669"/>
    <property type="project" value="InterPro"/>
</dbReference>
<keyword evidence="8" id="KW-1185">Reference proteome</keyword>
<evidence type="ECO:0000259" key="6">
    <source>
        <dbReference type="PROSITE" id="PS51294"/>
    </source>
</evidence>
<keyword evidence="3" id="KW-0804">Transcription</keyword>
<feature type="domain" description="HTH myb-type" evidence="6">
    <location>
        <begin position="59"/>
        <end position="119"/>
    </location>
</feature>
<name>A0A445DJM6_ARAHY</name>
<dbReference type="Gene3D" id="1.10.10.60">
    <property type="entry name" value="Homeodomain-like"/>
    <property type="match status" value="1"/>
</dbReference>
<evidence type="ECO:0000256" key="3">
    <source>
        <dbReference type="ARBA" id="ARBA00023163"/>
    </source>
</evidence>
<sequence length="301" mass="33839">MKSEDERVLIIVKSSPTTSMSASSSSSSSSCASFSLASSGEPLSTALSLKAPMVRPYVRSRMPRICWTPDLHRCFLHAIQRLGGVDRATPKMVMQLMNVKGVTISHVKSHLQMYRSVKQEEMKQAERKKKITASKELLLLSSLSSPSIKPLRWTGQQSLLQGSYGISYYTEEFARTRLQDLWNEQQQQESQNYAKLGSKQSTIVCKENDEQKTHTYIIFRDILTPHTAQGNNKDGGGRKVSSSEEIGTSSRFEDRSEKGKRVRVCDEGKNNMASLSQMMSPVRNDISLELKLSLSHHHHMP</sequence>
<dbReference type="InterPro" id="IPR044847">
    <property type="entry name" value="KAN_fam"/>
</dbReference>
<evidence type="ECO:0000256" key="4">
    <source>
        <dbReference type="ARBA" id="ARBA00023242"/>
    </source>
</evidence>
<dbReference type="InterPro" id="IPR009057">
    <property type="entry name" value="Homeodomain-like_sf"/>
</dbReference>
<evidence type="ECO:0000256" key="5">
    <source>
        <dbReference type="SAM" id="MobiDB-lite"/>
    </source>
</evidence>
<accession>A0A445DJM6</accession>
<dbReference type="InterPro" id="IPR017930">
    <property type="entry name" value="Myb_dom"/>
</dbReference>
<organism evidence="7 8">
    <name type="scientific">Arachis hypogaea</name>
    <name type="common">Peanut</name>
    <dbReference type="NCBI Taxonomy" id="3818"/>
    <lineage>
        <taxon>Eukaryota</taxon>
        <taxon>Viridiplantae</taxon>
        <taxon>Streptophyta</taxon>
        <taxon>Embryophyta</taxon>
        <taxon>Tracheophyta</taxon>
        <taxon>Spermatophyta</taxon>
        <taxon>Magnoliopsida</taxon>
        <taxon>eudicotyledons</taxon>
        <taxon>Gunneridae</taxon>
        <taxon>Pentapetalae</taxon>
        <taxon>rosids</taxon>
        <taxon>fabids</taxon>
        <taxon>Fabales</taxon>
        <taxon>Fabaceae</taxon>
        <taxon>Papilionoideae</taxon>
        <taxon>50 kb inversion clade</taxon>
        <taxon>dalbergioids sensu lato</taxon>
        <taxon>Dalbergieae</taxon>
        <taxon>Pterocarpus clade</taxon>
        <taxon>Arachis</taxon>
    </lineage>
</organism>
<dbReference type="STRING" id="3818.A0A445DJM6"/>
<dbReference type="GO" id="GO:0000976">
    <property type="term" value="F:transcription cis-regulatory region binding"/>
    <property type="evidence" value="ECO:0007669"/>
    <property type="project" value="InterPro"/>
</dbReference>
<evidence type="ECO:0000256" key="2">
    <source>
        <dbReference type="ARBA" id="ARBA00023015"/>
    </source>
</evidence>
<comment type="caution">
    <text evidence="7">The sequence shown here is derived from an EMBL/GenBank/DDBJ whole genome shotgun (WGS) entry which is preliminary data.</text>
</comment>
<comment type="subcellular location">
    <subcellularLocation>
        <location evidence="1">Nucleus</location>
    </subcellularLocation>
</comment>
<reference evidence="7 8" key="1">
    <citation type="submission" date="2019-01" db="EMBL/GenBank/DDBJ databases">
        <title>Sequencing of cultivated peanut Arachis hypogaea provides insights into genome evolution and oil improvement.</title>
        <authorList>
            <person name="Chen X."/>
        </authorList>
    </citation>
    <scope>NUCLEOTIDE SEQUENCE [LARGE SCALE GENOMIC DNA]</scope>
    <source>
        <strain evidence="8">cv. Fuhuasheng</strain>
        <tissue evidence="7">Leaves</tissue>
    </source>
</reference>
<dbReference type="GO" id="GO:0010158">
    <property type="term" value="P:abaxial cell fate specification"/>
    <property type="evidence" value="ECO:0007669"/>
    <property type="project" value="InterPro"/>
</dbReference>
<dbReference type="PANTHER" id="PTHR31496">
    <property type="entry name" value="TRANSCRIPTION FACTOR KAN2-RELATED"/>
    <property type="match status" value="1"/>
</dbReference>
<dbReference type="OrthoDB" id="551907at2759"/>
<dbReference type="Gramene" id="arahy.Tifrunner.gnm2.ann2.Ah04g046400.1">
    <property type="protein sequence ID" value="arahy.Tifrunner.gnm2.ann2.Ah04g046400.1-CDS"/>
    <property type="gene ID" value="arahy.Tifrunner.gnm2.ann2.Ah04g046400"/>
</dbReference>
<feature type="compositionally biased region" description="Basic and acidic residues" evidence="5">
    <location>
        <begin position="251"/>
        <end position="262"/>
    </location>
</feature>
<dbReference type="GO" id="GO:0005634">
    <property type="term" value="C:nucleus"/>
    <property type="evidence" value="ECO:0007669"/>
    <property type="project" value="UniProtKB-SubCell"/>
</dbReference>
<keyword evidence="2" id="KW-0805">Transcription regulation</keyword>
<dbReference type="InterPro" id="IPR006447">
    <property type="entry name" value="Myb_dom_plants"/>
</dbReference>
<dbReference type="PROSITE" id="PS51294">
    <property type="entry name" value="HTH_MYB"/>
    <property type="match status" value="1"/>
</dbReference>
<dbReference type="FunFam" id="1.10.10.60:FF:000002">
    <property type="entry name" value="Myb family transcription factor"/>
    <property type="match status" value="1"/>
</dbReference>
<evidence type="ECO:0000313" key="8">
    <source>
        <dbReference type="Proteomes" id="UP000289738"/>
    </source>
</evidence>
<dbReference type="PROSITE" id="PS51257">
    <property type="entry name" value="PROKAR_LIPOPROTEIN"/>
    <property type="match status" value="1"/>
</dbReference>
<dbReference type="SUPFAM" id="SSF46689">
    <property type="entry name" value="Homeodomain-like"/>
    <property type="match status" value="1"/>
</dbReference>
<feature type="region of interest" description="Disordered" evidence="5">
    <location>
        <begin position="227"/>
        <end position="262"/>
    </location>
</feature>